<dbReference type="Proteomes" id="UP001168821">
    <property type="component" value="Unassembled WGS sequence"/>
</dbReference>
<name>A0AA38MB70_9CUCU</name>
<comment type="caution">
    <text evidence="1">The sequence shown here is derived from an EMBL/GenBank/DDBJ whole genome shotgun (WGS) entry which is preliminary data.</text>
</comment>
<organism evidence="1 2">
    <name type="scientific">Zophobas morio</name>
    <dbReference type="NCBI Taxonomy" id="2755281"/>
    <lineage>
        <taxon>Eukaryota</taxon>
        <taxon>Metazoa</taxon>
        <taxon>Ecdysozoa</taxon>
        <taxon>Arthropoda</taxon>
        <taxon>Hexapoda</taxon>
        <taxon>Insecta</taxon>
        <taxon>Pterygota</taxon>
        <taxon>Neoptera</taxon>
        <taxon>Endopterygota</taxon>
        <taxon>Coleoptera</taxon>
        <taxon>Polyphaga</taxon>
        <taxon>Cucujiformia</taxon>
        <taxon>Tenebrionidae</taxon>
        <taxon>Zophobas</taxon>
    </lineage>
</organism>
<sequence length="107" mass="12661">MALLNNKTKNPINHALIENRDDTMIHGCRSYRRADANSDHTLVIAKIKEKLTANRKLKKERERVNVEILKDKQITQQIEIELNKRLGSKDTIHETIEDKWSQMKQKW</sequence>
<protein>
    <submittedName>
        <fullName evidence="1">Uncharacterized protein</fullName>
    </submittedName>
</protein>
<dbReference type="AlphaFoldDB" id="A0AA38MB70"/>
<evidence type="ECO:0000313" key="1">
    <source>
        <dbReference type="EMBL" id="KAJ3650018.1"/>
    </source>
</evidence>
<evidence type="ECO:0000313" key="2">
    <source>
        <dbReference type="Proteomes" id="UP001168821"/>
    </source>
</evidence>
<dbReference type="EMBL" id="JALNTZ010000006">
    <property type="protein sequence ID" value="KAJ3650018.1"/>
    <property type="molecule type" value="Genomic_DNA"/>
</dbReference>
<accession>A0AA38MB70</accession>
<keyword evidence="2" id="KW-1185">Reference proteome</keyword>
<proteinExistence type="predicted"/>
<reference evidence="1" key="1">
    <citation type="journal article" date="2023" name="G3 (Bethesda)">
        <title>Whole genome assemblies of Zophobas morio and Tenebrio molitor.</title>
        <authorList>
            <person name="Kaur S."/>
            <person name="Stinson S.A."/>
            <person name="diCenzo G.C."/>
        </authorList>
    </citation>
    <scope>NUCLEOTIDE SEQUENCE</scope>
    <source>
        <strain evidence="1">QUZm001</strain>
    </source>
</reference>
<gene>
    <name evidence="1" type="ORF">Zmor_021731</name>
</gene>